<accession>A0ABT0S137</accession>
<organism evidence="2 3">
    <name type="scientific">Sphingomonas hankyongi</name>
    <dbReference type="NCBI Taxonomy" id="2908209"/>
    <lineage>
        <taxon>Bacteria</taxon>
        <taxon>Pseudomonadati</taxon>
        <taxon>Pseudomonadota</taxon>
        <taxon>Alphaproteobacteria</taxon>
        <taxon>Sphingomonadales</taxon>
        <taxon>Sphingomonadaceae</taxon>
        <taxon>Sphingomonas</taxon>
    </lineage>
</organism>
<evidence type="ECO:0000313" key="3">
    <source>
        <dbReference type="Proteomes" id="UP001165342"/>
    </source>
</evidence>
<proteinExistence type="predicted"/>
<dbReference type="GO" id="GO:0008168">
    <property type="term" value="F:methyltransferase activity"/>
    <property type="evidence" value="ECO:0007669"/>
    <property type="project" value="UniProtKB-KW"/>
</dbReference>
<dbReference type="Gene3D" id="3.40.50.150">
    <property type="entry name" value="Vaccinia Virus protein VP39"/>
    <property type="match status" value="1"/>
</dbReference>
<dbReference type="InterPro" id="IPR029063">
    <property type="entry name" value="SAM-dependent_MTases_sf"/>
</dbReference>
<gene>
    <name evidence="2" type="ORF">LZ538_05735</name>
</gene>
<dbReference type="SUPFAM" id="SSF53335">
    <property type="entry name" value="S-adenosyl-L-methionine-dependent methyltransferases"/>
    <property type="match status" value="1"/>
</dbReference>
<dbReference type="InterPro" id="IPR006342">
    <property type="entry name" value="FkbM_mtfrase"/>
</dbReference>
<comment type="caution">
    <text evidence="2">The sequence shown here is derived from an EMBL/GenBank/DDBJ whole genome shotgun (WGS) entry which is preliminary data.</text>
</comment>
<evidence type="ECO:0000259" key="1">
    <source>
        <dbReference type="Pfam" id="PF05050"/>
    </source>
</evidence>
<protein>
    <submittedName>
        <fullName evidence="2">FkbM family methyltransferase</fullName>
    </submittedName>
</protein>
<feature type="domain" description="Methyltransferase FkbM" evidence="1">
    <location>
        <begin position="40"/>
        <end position="162"/>
    </location>
</feature>
<dbReference type="EMBL" id="JAMGBE010000002">
    <property type="protein sequence ID" value="MCL6729558.1"/>
    <property type="molecule type" value="Genomic_DNA"/>
</dbReference>
<name>A0ABT0S137_9SPHN</name>
<reference evidence="2" key="1">
    <citation type="submission" date="2022-05" db="EMBL/GenBank/DDBJ databases">
        <authorList>
            <person name="Jo J.-H."/>
            <person name="Im W.-T."/>
        </authorList>
    </citation>
    <scope>NUCLEOTIDE SEQUENCE</scope>
    <source>
        <strain evidence="2">SE220</strain>
    </source>
</reference>
<sequence length="264" mass="29263">MAVMLGFMRLGRKAAPQASANAPSVKEPAAAVSGDPVIYDFGMNNGDDVEYYLLKCDRVVAVEANSVLCELASERFAWDIKSGRLTILNVALSDRESAEPLTFYIHKTNHVLSQLPEPEPEVRDEFEAVQVPCRTPASIVQEFGPAHYVKVDIEHYDLPVLRELFAAGIFPPQISAESHSAGVFACLVENGYTRFALVDGQTVPEVYGNAIIQTLKGVRRFSFKYHSAGPFGDDIRANWQDANEFLYTLAEARLGWKDIHARRA</sequence>
<dbReference type="NCBIfam" id="TIGR01444">
    <property type="entry name" value="fkbM_fam"/>
    <property type="match status" value="1"/>
</dbReference>
<dbReference type="RefSeq" id="WP_249831049.1">
    <property type="nucleotide sequence ID" value="NZ_JAMGBE010000002.1"/>
</dbReference>
<dbReference type="GO" id="GO:0032259">
    <property type="term" value="P:methylation"/>
    <property type="evidence" value="ECO:0007669"/>
    <property type="project" value="UniProtKB-KW"/>
</dbReference>
<dbReference type="Proteomes" id="UP001165342">
    <property type="component" value="Unassembled WGS sequence"/>
</dbReference>
<keyword evidence="2" id="KW-0489">Methyltransferase</keyword>
<keyword evidence="2" id="KW-0808">Transferase</keyword>
<keyword evidence="3" id="KW-1185">Reference proteome</keyword>
<evidence type="ECO:0000313" key="2">
    <source>
        <dbReference type="EMBL" id="MCL6729558.1"/>
    </source>
</evidence>
<dbReference type="Pfam" id="PF05050">
    <property type="entry name" value="Methyltransf_21"/>
    <property type="match status" value="1"/>
</dbReference>